<dbReference type="PANTHER" id="PTHR12416">
    <property type="entry name" value="RRNA-PROCESSING PROTEIN UTP23 HOMOLOG"/>
    <property type="match status" value="1"/>
</dbReference>
<accession>A0AA41T3T6</accession>
<dbReference type="Proteomes" id="UP001166674">
    <property type="component" value="Unassembled WGS sequence"/>
</dbReference>
<gene>
    <name evidence="1" type="ORF">SUZIE_167380</name>
</gene>
<evidence type="ECO:0000313" key="2">
    <source>
        <dbReference type="Proteomes" id="UP001166674"/>
    </source>
</evidence>
<dbReference type="EMBL" id="JAATJV010381500">
    <property type="protein sequence ID" value="MBZ3882329.1"/>
    <property type="molecule type" value="Genomic_DNA"/>
</dbReference>
<proteinExistence type="predicted"/>
<evidence type="ECO:0000313" key="1">
    <source>
        <dbReference type="EMBL" id="MBZ3882329.1"/>
    </source>
</evidence>
<protein>
    <submittedName>
        <fullName evidence="1">rRNA-processing protein UTP23-like protein</fullName>
    </submittedName>
</protein>
<sequence>MKITRKKYTKKHLGFFRNNFGVCDLYQILLDGTFLQAALRGCIQLREQLPRYLMGETSCEPPGSEFICESKEKACHSSHIYYSEHYSLGQTFSQNNGLCQSHRVRSACLSA</sequence>
<dbReference type="AlphaFoldDB" id="A0AA41T3T6"/>
<organism evidence="1 2">
    <name type="scientific">Sciurus carolinensis</name>
    <name type="common">Eastern gray squirrel</name>
    <dbReference type="NCBI Taxonomy" id="30640"/>
    <lineage>
        <taxon>Eukaryota</taxon>
        <taxon>Metazoa</taxon>
        <taxon>Chordata</taxon>
        <taxon>Craniata</taxon>
        <taxon>Vertebrata</taxon>
        <taxon>Euteleostomi</taxon>
        <taxon>Mammalia</taxon>
        <taxon>Eutheria</taxon>
        <taxon>Euarchontoglires</taxon>
        <taxon>Glires</taxon>
        <taxon>Rodentia</taxon>
        <taxon>Sciuromorpha</taxon>
        <taxon>Sciuridae</taxon>
        <taxon>Sciurinae</taxon>
        <taxon>Sciurini</taxon>
        <taxon>Sciurus</taxon>
    </lineage>
</organism>
<dbReference type="Gene3D" id="3.40.50.1010">
    <property type="entry name" value="5'-nuclease"/>
    <property type="match status" value="1"/>
</dbReference>
<comment type="caution">
    <text evidence="1">The sequence shown here is derived from an EMBL/GenBank/DDBJ whole genome shotgun (WGS) entry which is preliminary data.</text>
</comment>
<reference evidence="1" key="1">
    <citation type="submission" date="2020-03" db="EMBL/GenBank/DDBJ databases">
        <title>Studies in the Genomics of Life Span.</title>
        <authorList>
            <person name="Glass D."/>
        </authorList>
    </citation>
    <scope>NUCLEOTIDE SEQUENCE</scope>
    <source>
        <strain evidence="1">SUZIE</strain>
        <tissue evidence="1">Muscle</tissue>
    </source>
</reference>
<keyword evidence="2" id="KW-1185">Reference proteome</keyword>
<name>A0AA41T3T6_SCICA</name>